<dbReference type="PANTHER" id="PTHR30619">
    <property type="entry name" value="DNA INTERNALIZATION/COMPETENCE PROTEIN COMEC/REC2"/>
    <property type="match status" value="1"/>
</dbReference>
<dbReference type="Proteomes" id="UP001442494">
    <property type="component" value="Unassembled WGS sequence"/>
</dbReference>
<feature type="transmembrane region" description="Helical" evidence="6">
    <location>
        <begin position="289"/>
        <end position="305"/>
    </location>
</feature>
<dbReference type="EMBL" id="JAMPKK010000119">
    <property type="protein sequence ID" value="MEP0868140.1"/>
    <property type="molecule type" value="Genomic_DNA"/>
</dbReference>
<evidence type="ECO:0000256" key="3">
    <source>
        <dbReference type="ARBA" id="ARBA00022692"/>
    </source>
</evidence>
<feature type="transmembrane region" description="Helical" evidence="6">
    <location>
        <begin position="415"/>
        <end position="442"/>
    </location>
</feature>
<dbReference type="Pfam" id="PF03772">
    <property type="entry name" value="Competence"/>
    <property type="match status" value="1"/>
</dbReference>
<evidence type="ECO:0000313" key="10">
    <source>
        <dbReference type="Proteomes" id="UP001442494"/>
    </source>
</evidence>
<evidence type="ECO:0000256" key="6">
    <source>
        <dbReference type="SAM" id="Phobius"/>
    </source>
</evidence>
<feature type="transmembrane region" description="Helical" evidence="6">
    <location>
        <begin position="385"/>
        <end position="409"/>
    </location>
</feature>
<dbReference type="NCBIfam" id="TIGR00360">
    <property type="entry name" value="ComEC_N-term"/>
    <property type="match status" value="1"/>
</dbReference>
<accession>A0ABV0JXF0</accession>
<feature type="domain" description="ComEC/Rec2-related protein" evidence="7">
    <location>
        <begin position="246"/>
        <end position="499"/>
    </location>
</feature>
<comment type="subcellular location">
    <subcellularLocation>
        <location evidence="1">Cell membrane</location>
        <topology evidence="1">Multi-pass membrane protein</topology>
    </subcellularLocation>
</comment>
<evidence type="ECO:0000256" key="4">
    <source>
        <dbReference type="ARBA" id="ARBA00022989"/>
    </source>
</evidence>
<dbReference type="Pfam" id="PF13567">
    <property type="entry name" value="DUF4131"/>
    <property type="match status" value="1"/>
</dbReference>
<dbReference type="PANTHER" id="PTHR30619:SF1">
    <property type="entry name" value="RECOMBINATION PROTEIN 2"/>
    <property type="match status" value="1"/>
</dbReference>
<dbReference type="InterPro" id="IPR025405">
    <property type="entry name" value="DUF4131"/>
</dbReference>
<feature type="transmembrane region" description="Helical" evidence="6">
    <location>
        <begin position="474"/>
        <end position="497"/>
    </location>
</feature>
<dbReference type="InterPro" id="IPR052159">
    <property type="entry name" value="Competence_DNA_uptake"/>
</dbReference>
<sequence length="759" mass="82415">MNSAAGVILSLSYILGLLSTAVWWGKYAVLALGIGAAFVVPKFWRTGSKAKVWLAVGIVGLLAALYFQARVPQPLANDISKFVHAQNGKGQEQVVTVQGKIASTPRLTQSQRSQFWLEASKLNEVKNGENKPADVSQGVTGKLYVTVPLLQATGLYPGEAIAITGVLYKPKKASNPGAFDFQAYLAREGGFAGLSGRQVSFPNEQEERGWGFWTVRQRIIHSQVRWLGSPEGQLVSSMVMGSQAVDLPYDVRNEFIQVGLAHALAASGFQISLILGFVIAAFGRFSVRTQLGVGIAAILIFICLTGVQPSVLRAGVMGVGALIALAMQRKVKPLGSLLLAATVLLLFNPLWIWNLGFQLSFLATLGLLVTLPAIIKWFDWLPPAIASLFALPIAVLPWVLPLQLFVFGVVSPYSILANIISTPFLSVISIGGILSALAGLIWPLAGSTLAWLLYYPTHWLILLVQFFSSLPGNSIAVGTISIFQVLVLYGLISLAWLNKWWCRRWWFAAIIATTLVVLPVWQTKATLFRVTVLSTPGEPVLVIQDKGEVTLVNSGDDSTANFTVLPFLQQQGVNQIDWAVVTDSQLSPRSGWAKIMERLPVSTFYANTASISKLWTLGVKIPPQALPVGRSVAIGTSAIKLINSQPPVVQLQISGQSWLVLGNFKPEENERKLALLKQLPPVQVLWWSGESLQADVLQKMQPKVAIASSATIDPETAQTLRKINTKLYTTERDGAIQWTPSGAFETTLEATENDVGISY</sequence>
<dbReference type="InterPro" id="IPR036866">
    <property type="entry name" value="RibonucZ/Hydroxyglut_hydro"/>
</dbReference>
<feature type="transmembrane region" description="Helical" evidence="6">
    <location>
        <begin position="449"/>
        <end position="468"/>
    </location>
</feature>
<feature type="transmembrane region" description="Helical" evidence="6">
    <location>
        <begin position="260"/>
        <end position="282"/>
    </location>
</feature>
<feature type="transmembrane region" description="Helical" evidence="6">
    <location>
        <begin position="52"/>
        <end position="69"/>
    </location>
</feature>
<evidence type="ECO:0000256" key="1">
    <source>
        <dbReference type="ARBA" id="ARBA00004651"/>
    </source>
</evidence>
<keyword evidence="3 6" id="KW-0812">Transmembrane</keyword>
<evidence type="ECO:0000259" key="7">
    <source>
        <dbReference type="Pfam" id="PF03772"/>
    </source>
</evidence>
<feature type="transmembrane region" description="Helical" evidence="6">
    <location>
        <begin position="334"/>
        <end position="353"/>
    </location>
</feature>
<proteinExistence type="predicted"/>
<feature type="transmembrane region" description="Helical" evidence="6">
    <location>
        <begin position="359"/>
        <end position="378"/>
    </location>
</feature>
<gene>
    <name evidence="9" type="ORF">NDI37_27270</name>
</gene>
<feature type="domain" description="DUF4131" evidence="8">
    <location>
        <begin position="22"/>
        <end position="200"/>
    </location>
</feature>
<keyword evidence="5 6" id="KW-0472">Membrane</keyword>
<dbReference type="RefSeq" id="WP_190423782.1">
    <property type="nucleotide sequence ID" value="NZ_JAMPKK010000119.1"/>
</dbReference>
<evidence type="ECO:0000256" key="5">
    <source>
        <dbReference type="ARBA" id="ARBA00023136"/>
    </source>
</evidence>
<comment type="caution">
    <text evidence="9">The sequence shown here is derived from an EMBL/GenBank/DDBJ whole genome shotgun (WGS) entry which is preliminary data.</text>
</comment>
<evidence type="ECO:0000313" key="9">
    <source>
        <dbReference type="EMBL" id="MEP0868140.1"/>
    </source>
</evidence>
<keyword evidence="2" id="KW-1003">Cell membrane</keyword>
<feature type="transmembrane region" description="Helical" evidence="6">
    <location>
        <begin position="504"/>
        <end position="521"/>
    </location>
</feature>
<name>A0ABV0JXF0_9CYAN</name>
<organism evidence="9 10">
    <name type="scientific">Funiculus sociatus GB2-A5</name>
    <dbReference type="NCBI Taxonomy" id="2933946"/>
    <lineage>
        <taxon>Bacteria</taxon>
        <taxon>Bacillati</taxon>
        <taxon>Cyanobacteriota</taxon>
        <taxon>Cyanophyceae</taxon>
        <taxon>Coleofasciculales</taxon>
        <taxon>Coleofasciculaceae</taxon>
        <taxon>Funiculus</taxon>
    </lineage>
</organism>
<protein>
    <submittedName>
        <fullName evidence="9">ComEC/Rec2 family competence protein</fullName>
    </submittedName>
</protein>
<evidence type="ECO:0000259" key="8">
    <source>
        <dbReference type="Pfam" id="PF13567"/>
    </source>
</evidence>
<keyword evidence="10" id="KW-1185">Reference proteome</keyword>
<feature type="transmembrane region" description="Helical" evidence="6">
    <location>
        <begin position="12"/>
        <end position="40"/>
    </location>
</feature>
<evidence type="ECO:0000256" key="2">
    <source>
        <dbReference type="ARBA" id="ARBA00022475"/>
    </source>
</evidence>
<dbReference type="Gene3D" id="3.60.15.10">
    <property type="entry name" value="Ribonuclease Z/Hydroxyacylglutathione hydrolase-like"/>
    <property type="match status" value="1"/>
</dbReference>
<reference evidence="9 10" key="1">
    <citation type="submission" date="2022-04" db="EMBL/GenBank/DDBJ databases">
        <title>Positive selection, recombination, and allopatry shape intraspecific diversity of widespread and dominant cyanobacteria.</title>
        <authorList>
            <person name="Wei J."/>
            <person name="Shu W."/>
            <person name="Hu C."/>
        </authorList>
    </citation>
    <scope>NUCLEOTIDE SEQUENCE [LARGE SCALE GENOMIC DNA]</scope>
    <source>
        <strain evidence="9 10">GB2-A5</strain>
    </source>
</reference>
<dbReference type="InterPro" id="IPR004477">
    <property type="entry name" value="ComEC_N"/>
</dbReference>
<keyword evidence="4 6" id="KW-1133">Transmembrane helix</keyword>